<dbReference type="InterPro" id="IPR036388">
    <property type="entry name" value="WH-like_DNA-bd_sf"/>
</dbReference>
<reference evidence="3" key="1">
    <citation type="journal article" date="2019" name="Int. J. Syst. Evol. Microbiol.">
        <title>The Global Catalogue of Microorganisms (GCM) 10K type strain sequencing project: providing services to taxonomists for standard genome sequencing and annotation.</title>
        <authorList>
            <consortium name="The Broad Institute Genomics Platform"/>
            <consortium name="The Broad Institute Genome Sequencing Center for Infectious Disease"/>
            <person name="Wu L."/>
            <person name="Ma J."/>
        </authorList>
    </citation>
    <scope>NUCLEOTIDE SEQUENCE [LARGE SCALE GENOMIC DNA]</scope>
    <source>
        <strain evidence="3">JCM 17024</strain>
    </source>
</reference>
<evidence type="ECO:0000313" key="2">
    <source>
        <dbReference type="EMBL" id="GAA3936588.1"/>
    </source>
</evidence>
<evidence type="ECO:0008006" key="4">
    <source>
        <dbReference type="Google" id="ProtNLM"/>
    </source>
</evidence>
<accession>A0ABP7N6G1</accession>
<comment type="caution">
    <text evidence="2">The sequence shown here is derived from an EMBL/GenBank/DDBJ whole genome shotgun (WGS) entry which is preliminary data.</text>
</comment>
<dbReference type="Gene3D" id="1.10.10.10">
    <property type="entry name" value="Winged helix-like DNA-binding domain superfamily/Winged helix DNA-binding domain"/>
    <property type="match status" value="1"/>
</dbReference>
<keyword evidence="3" id="KW-1185">Reference proteome</keyword>
<gene>
    <name evidence="2" type="ORF">GCM10022383_13600</name>
</gene>
<evidence type="ECO:0000313" key="3">
    <source>
        <dbReference type="Proteomes" id="UP001501591"/>
    </source>
</evidence>
<dbReference type="SUPFAM" id="SSF46785">
    <property type="entry name" value="Winged helix' DNA-binding domain"/>
    <property type="match status" value="1"/>
</dbReference>
<protein>
    <recommendedName>
        <fullName evidence="4">MarR family transcriptional regulator</fullName>
    </recommendedName>
</protein>
<dbReference type="Proteomes" id="UP001501591">
    <property type="component" value="Unassembled WGS sequence"/>
</dbReference>
<feature type="region of interest" description="Disordered" evidence="1">
    <location>
        <begin position="132"/>
        <end position="173"/>
    </location>
</feature>
<organism evidence="2 3">
    <name type="scientific">Microbacterium soli</name>
    <dbReference type="NCBI Taxonomy" id="446075"/>
    <lineage>
        <taxon>Bacteria</taxon>
        <taxon>Bacillati</taxon>
        <taxon>Actinomycetota</taxon>
        <taxon>Actinomycetes</taxon>
        <taxon>Micrococcales</taxon>
        <taxon>Microbacteriaceae</taxon>
        <taxon>Microbacterium</taxon>
    </lineage>
</organism>
<sequence length="173" mass="19719">MNTTDMNTHPFGYWITAADRLMRAEFATVFADEGITRRDWRMLNRIGGLASRPGSTDRPLKPRRLHRLFEHGWIARTKEGWTLTEAGELAVQRLRTAVDEIRSRVSDALTPEEYEAMTASLEKVAREFGWTEGRRLPRPGGGRPHTAHRRGAHQHGAGRRHGHATHIHIHTHA</sequence>
<dbReference type="InterPro" id="IPR036390">
    <property type="entry name" value="WH_DNA-bd_sf"/>
</dbReference>
<dbReference type="EMBL" id="BAABCP010000001">
    <property type="protein sequence ID" value="GAA3936588.1"/>
    <property type="molecule type" value="Genomic_DNA"/>
</dbReference>
<dbReference type="RefSeq" id="WP_344818776.1">
    <property type="nucleotide sequence ID" value="NZ_BAABCP010000001.1"/>
</dbReference>
<feature type="compositionally biased region" description="Basic residues" evidence="1">
    <location>
        <begin position="145"/>
        <end position="173"/>
    </location>
</feature>
<evidence type="ECO:0000256" key="1">
    <source>
        <dbReference type="SAM" id="MobiDB-lite"/>
    </source>
</evidence>
<proteinExistence type="predicted"/>
<name>A0ABP7N6G1_9MICO</name>